<dbReference type="InterPro" id="IPR051414">
    <property type="entry name" value="Adenylate-forming_Reductase"/>
</dbReference>
<evidence type="ECO:0000313" key="8">
    <source>
        <dbReference type="Proteomes" id="UP000663860"/>
    </source>
</evidence>
<dbReference type="InterPro" id="IPR042099">
    <property type="entry name" value="ANL_N_sf"/>
</dbReference>
<dbReference type="SUPFAM" id="SSF47336">
    <property type="entry name" value="ACP-like"/>
    <property type="match status" value="1"/>
</dbReference>
<gene>
    <name evidence="7" type="ORF">IZO911_LOCUS11406</name>
</gene>
<dbReference type="Pfam" id="PF23562">
    <property type="entry name" value="AMP-binding_C_3"/>
    <property type="match status" value="1"/>
</dbReference>
<dbReference type="AlphaFoldDB" id="A0A813YJ88"/>
<evidence type="ECO:0000259" key="6">
    <source>
        <dbReference type="PROSITE" id="PS50075"/>
    </source>
</evidence>
<evidence type="ECO:0000256" key="3">
    <source>
        <dbReference type="ARBA" id="ARBA00022450"/>
    </source>
</evidence>
<evidence type="ECO:0000256" key="2">
    <source>
        <dbReference type="ARBA" id="ARBA00018769"/>
    </source>
</evidence>
<keyword evidence="4" id="KW-0597">Phosphoprotein</keyword>
<accession>A0A813YJ88</accession>
<dbReference type="Proteomes" id="UP000663860">
    <property type="component" value="Unassembled WGS sequence"/>
</dbReference>
<reference evidence="7" key="1">
    <citation type="submission" date="2021-02" db="EMBL/GenBank/DDBJ databases">
        <authorList>
            <person name="Nowell W R."/>
        </authorList>
    </citation>
    <scope>NUCLEOTIDE SEQUENCE</scope>
</reference>
<dbReference type="Pfam" id="PF00501">
    <property type="entry name" value="AMP-binding"/>
    <property type="match status" value="1"/>
</dbReference>
<dbReference type="Gene3D" id="1.10.1200.10">
    <property type="entry name" value="ACP-like"/>
    <property type="match status" value="1"/>
</dbReference>
<dbReference type="InterPro" id="IPR009081">
    <property type="entry name" value="PP-bd_ACP"/>
</dbReference>
<dbReference type="InterPro" id="IPR036291">
    <property type="entry name" value="NAD(P)-bd_dom_sf"/>
</dbReference>
<dbReference type="EC" id="2.3.1.85" evidence="1"/>
<protein>
    <recommendedName>
        <fullName evidence="2">Fatty acid synthase</fullName>
        <ecNumber evidence="1">2.3.1.85</ecNumber>
    </recommendedName>
</protein>
<dbReference type="PANTHER" id="PTHR43439:SF2">
    <property type="entry name" value="ENZYME, PUTATIVE (JCVI)-RELATED"/>
    <property type="match status" value="1"/>
</dbReference>
<dbReference type="SUPFAM" id="SSF51735">
    <property type="entry name" value="NAD(P)-binding Rossmann-fold domains"/>
    <property type="match status" value="1"/>
</dbReference>
<organism evidence="7 8">
    <name type="scientific">Adineta steineri</name>
    <dbReference type="NCBI Taxonomy" id="433720"/>
    <lineage>
        <taxon>Eukaryota</taxon>
        <taxon>Metazoa</taxon>
        <taxon>Spiralia</taxon>
        <taxon>Gnathifera</taxon>
        <taxon>Rotifera</taxon>
        <taxon>Eurotatoria</taxon>
        <taxon>Bdelloidea</taxon>
        <taxon>Adinetida</taxon>
        <taxon>Adinetidae</taxon>
        <taxon>Adineta</taxon>
    </lineage>
</organism>
<evidence type="ECO:0000256" key="4">
    <source>
        <dbReference type="ARBA" id="ARBA00022553"/>
    </source>
</evidence>
<name>A0A813YJ88_9BILA</name>
<dbReference type="SUPFAM" id="SSF56801">
    <property type="entry name" value="Acetyl-CoA synthetase-like"/>
    <property type="match status" value="1"/>
</dbReference>
<evidence type="ECO:0000256" key="5">
    <source>
        <dbReference type="ARBA" id="ARBA00044883"/>
    </source>
</evidence>
<dbReference type="InterPro" id="IPR036736">
    <property type="entry name" value="ACP-like_sf"/>
</dbReference>
<dbReference type="GO" id="GO:0004312">
    <property type="term" value="F:fatty acid synthase activity"/>
    <property type="evidence" value="ECO:0007669"/>
    <property type="project" value="UniProtKB-EC"/>
</dbReference>
<dbReference type="Pfam" id="PF07993">
    <property type="entry name" value="NAD_binding_4"/>
    <property type="match status" value="1"/>
</dbReference>
<sequence length="1121" mass="126397">MQNDLLANLPAKSIPEFLEYQAQNRPDKTYLLYPDLTSDPLRYASATFAQNDLLANLPAKSIPEFLEYQAQNRPDKTYLLYPDLTSDPLRYASATFAQVNDIANYLANKYAKHIDISSNSQKPIVVGLLANTSVNYLLTFYGLVKLGVVVFTLSIRNSKAALEHLIKTTGVSYLVIEPGQIQIELDGLKLIPLENVDWNKNYNSSQPINRTEKGSLEDSQLILHSSGSTAFPKPIHFTNRGLFYVHEVQSNANNGYRNEDDVVLSFGALFHILGLGTAIGCLISGSTYALPLSKVYPPTPKQLVANIQAEQINKIVSVPVLLEQLINELESDKSATYAPLKRLKHIFYGGASLPEHIARKFVDNGVRLTSSYGTTETGMVMLNDLNAPIARYNFMKIAEWRKPFVIIRPEDHVLVHLPNDPFCQPGIANQPDGSYDTNDVFIEDPPGSGEYRVEGRQDDTLIHVNGEKTNAIPMENNICAFPIVKHAAVFGHKRLCTGVLIELNREEADNYSNDEIPDLIWEAVQAANKTAPNHSRIVRQMIKCLPMSKTLSVTDKGNIMRKRIYNDYADVIDKLYEKFLKPDQQNTELPKGNKQEWDQTSLKNYILELLTKLNIKDSNEDFDTSRSIFDVGFDSLHAVQLRNELASIFPSIPLNFIYEFSTIDSMVDELISRNNKINTKSINNDPKHYALTENLIDKYINLMKNDSSPINPIKKNNKERIFLITGANGSLENLIDKYINLMKNDSSPINPIKKNNKERIFLITGANGSLGSWIVLDLLKHDSVSKIYCFFRGQDKSRIIKEYEQRYQTTDIFNENNKRVVLLGNMSLSEGFLGQNYDLYNQLCNEVTDIVHSAYRMDFNMTVRDFEKDGILGTFNLLKLARKANARFHFISSVASSGSGIVPVVKEEPLSRRPELPIAQGYGQSKYVCEHLGAAAKQLWNVPVDIYRIGQVSGDSINGAWNTSEMVSLIICIGGGQLGQMPSQGQDVRWIPVDIVALSVVDIALQDYVKSDDVHHVLNPHSITWSTFLDYLKKAGLHFRIVNPAEWLDMVLKSETALVKLSSFFDTFFTSKTGFQISEYETVKTEARSKYLHSCPTINVDLIHKYLKFWHDTGFLTNGYP</sequence>
<evidence type="ECO:0000256" key="1">
    <source>
        <dbReference type="ARBA" id="ARBA00012873"/>
    </source>
</evidence>
<dbReference type="Gene3D" id="3.40.50.720">
    <property type="entry name" value="NAD(P)-binding Rossmann-like Domain"/>
    <property type="match status" value="1"/>
</dbReference>
<dbReference type="Gene3D" id="3.40.50.12780">
    <property type="entry name" value="N-terminal domain of ligase-like"/>
    <property type="match status" value="1"/>
</dbReference>
<comment type="caution">
    <text evidence="7">The sequence shown here is derived from an EMBL/GenBank/DDBJ whole genome shotgun (WGS) entry which is preliminary data.</text>
</comment>
<dbReference type="InterPro" id="IPR020806">
    <property type="entry name" value="PKS_PP-bd"/>
</dbReference>
<dbReference type="EMBL" id="CAJNOE010000085">
    <property type="protein sequence ID" value="CAF0885077.1"/>
    <property type="molecule type" value="Genomic_DNA"/>
</dbReference>
<dbReference type="PROSITE" id="PS00012">
    <property type="entry name" value="PHOSPHOPANTETHEINE"/>
    <property type="match status" value="1"/>
</dbReference>
<dbReference type="SMART" id="SM00823">
    <property type="entry name" value="PKS_PP"/>
    <property type="match status" value="1"/>
</dbReference>
<comment type="catalytic activity">
    <reaction evidence="5">
        <text>acetyl-CoA + n malonyl-CoA + 2n NADPH + 2n H(+) = a long-chain fatty acid + (n+1) CoA + n CO2 + 2n NADP(+).</text>
        <dbReference type="EC" id="2.3.1.85"/>
    </reaction>
</comment>
<dbReference type="PANTHER" id="PTHR43439">
    <property type="entry name" value="PHENYLACETATE-COENZYME A LIGASE"/>
    <property type="match status" value="1"/>
</dbReference>
<dbReference type="PROSITE" id="PS50075">
    <property type="entry name" value="CARRIER"/>
    <property type="match status" value="1"/>
</dbReference>
<feature type="domain" description="Carrier" evidence="6">
    <location>
        <begin position="600"/>
        <end position="674"/>
    </location>
</feature>
<dbReference type="InterPro" id="IPR013120">
    <property type="entry name" value="FAR_NAD-bd"/>
</dbReference>
<proteinExistence type="predicted"/>
<dbReference type="InterPro" id="IPR006162">
    <property type="entry name" value="Ppantetheine_attach_site"/>
</dbReference>
<dbReference type="GO" id="GO:0031177">
    <property type="term" value="F:phosphopantetheine binding"/>
    <property type="evidence" value="ECO:0007669"/>
    <property type="project" value="InterPro"/>
</dbReference>
<dbReference type="Pfam" id="PF00550">
    <property type="entry name" value="PP-binding"/>
    <property type="match status" value="1"/>
</dbReference>
<evidence type="ECO:0000313" key="7">
    <source>
        <dbReference type="EMBL" id="CAF0885077.1"/>
    </source>
</evidence>
<dbReference type="InterPro" id="IPR000873">
    <property type="entry name" value="AMP-dep_synth/lig_dom"/>
</dbReference>
<keyword evidence="3" id="KW-0596">Phosphopantetheine</keyword>